<dbReference type="PROSITE" id="PS00420">
    <property type="entry name" value="SRCR_1"/>
    <property type="match status" value="1"/>
</dbReference>
<dbReference type="SMART" id="SM00202">
    <property type="entry name" value="SR"/>
    <property type="match status" value="1"/>
</dbReference>
<dbReference type="PROSITE" id="PS50287">
    <property type="entry name" value="SRCR_2"/>
    <property type="match status" value="2"/>
</dbReference>
<evidence type="ECO:0000259" key="10">
    <source>
        <dbReference type="PROSITE" id="PS50287"/>
    </source>
</evidence>
<dbReference type="KEGG" id="lak:106156041"/>
<reference evidence="12" key="1">
    <citation type="submission" date="2025-08" db="UniProtKB">
        <authorList>
            <consortium name="RefSeq"/>
        </authorList>
    </citation>
    <scope>IDENTIFICATION</scope>
    <source>
        <tissue evidence="12">Gonads</tissue>
    </source>
</reference>
<evidence type="ECO:0000256" key="7">
    <source>
        <dbReference type="ARBA" id="ARBA00023180"/>
    </source>
</evidence>
<feature type="chain" id="PRO_5015104628" evidence="9">
    <location>
        <begin position="20"/>
        <end position="252"/>
    </location>
</feature>
<dbReference type="InterPro" id="IPR036055">
    <property type="entry name" value="LDL_receptor-like_sf"/>
</dbReference>
<keyword evidence="5" id="KW-0720">Serine protease</keyword>
<evidence type="ECO:0000256" key="9">
    <source>
        <dbReference type="SAM" id="SignalP"/>
    </source>
</evidence>
<evidence type="ECO:0000256" key="6">
    <source>
        <dbReference type="ARBA" id="ARBA00023157"/>
    </source>
</evidence>
<comment type="caution">
    <text evidence="8">Lacks conserved residue(s) required for the propagation of feature annotation.</text>
</comment>
<feature type="disulfide bond" evidence="8">
    <location>
        <begin position="97"/>
        <end position="107"/>
    </location>
</feature>
<gene>
    <name evidence="12" type="primary">LOC106156041</name>
</gene>
<dbReference type="CDD" id="cd00112">
    <property type="entry name" value="LDLa"/>
    <property type="match status" value="1"/>
</dbReference>
<dbReference type="InterPro" id="IPR002172">
    <property type="entry name" value="LDrepeatLR_classA_rpt"/>
</dbReference>
<dbReference type="STRING" id="7574.A0A2R2MJS5"/>
<dbReference type="InParanoid" id="A0A2R2MJS5"/>
<dbReference type="Gene3D" id="4.10.400.10">
    <property type="entry name" value="Low-density Lipoprotein Receptor"/>
    <property type="match status" value="1"/>
</dbReference>
<dbReference type="Gene3D" id="3.10.250.10">
    <property type="entry name" value="SRCR-like domain"/>
    <property type="match status" value="2"/>
</dbReference>
<feature type="signal peptide" evidence="9">
    <location>
        <begin position="1"/>
        <end position="19"/>
    </location>
</feature>
<dbReference type="SUPFAM" id="SSF56487">
    <property type="entry name" value="SRCR-like"/>
    <property type="match status" value="2"/>
</dbReference>
<evidence type="ECO:0000313" key="11">
    <source>
        <dbReference type="Proteomes" id="UP000085678"/>
    </source>
</evidence>
<dbReference type="GeneID" id="106156041"/>
<protein>
    <submittedName>
        <fullName evidence="12">Scavenger receptor cysteine-rich domain superfamily protein-like</fullName>
    </submittedName>
</protein>
<keyword evidence="11" id="KW-1185">Reference proteome</keyword>
<keyword evidence="3" id="KW-0677">Repeat</keyword>
<dbReference type="InterPro" id="IPR001190">
    <property type="entry name" value="SRCR"/>
</dbReference>
<feature type="domain" description="SRCR" evidence="10">
    <location>
        <begin position="28"/>
        <end position="127"/>
    </location>
</feature>
<keyword evidence="1" id="KW-0645">Protease</keyword>
<dbReference type="FunFam" id="3.10.250.10:FF:000010">
    <property type="entry name" value="T-cell differentiation antigen CD6"/>
    <property type="match status" value="1"/>
</dbReference>
<evidence type="ECO:0000256" key="8">
    <source>
        <dbReference type="PROSITE-ProRule" id="PRU00196"/>
    </source>
</evidence>
<keyword evidence="6 8" id="KW-1015">Disulfide bond</keyword>
<evidence type="ECO:0000256" key="1">
    <source>
        <dbReference type="ARBA" id="ARBA00022670"/>
    </source>
</evidence>
<dbReference type="Pfam" id="PF00530">
    <property type="entry name" value="SRCR"/>
    <property type="match status" value="2"/>
</dbReference>
<evidence type="ECO:0000256" key="4">
    <source>
        <dbReference type="ARBA" id="ARBA00022801"/>
    </source>
</evidence>
<dbReference type="RefSeq" id="XP_023930471.1">
    <property type="nucleotide sequence ID" value="XM_024074703.1"/>
</dbReference>
<organism evidence="11 12">
    <name type="scientific">Lingula anatina</name>
    <name type="common">Brachiopod</name>
    <name type="synonym">Lingula unguis</name>
    <dbReference type="NCBI Taxonomy" id="7574"/>
    <lineage>
        <taxon>Eukaryota</taxon>
        <taxon>Metazoa</taxon>
        <taxon>Spiralia</taxon>
        <taxon>Lophotrochozoa</taxon>
        <taxon>Brachiopoda</taxon>
        <taxon>Linguliformea</taxon>
        <taxon>Lingulata</taxon>
        <taxon>Lingulida</taxon>
        <taxon>Linguloidea</taxon>
        <taxon>Lingulidae</taxon>
        <taxon>Lingula</taxon>
    </lineage>
</organism>
<keyword evidence="7" id="KW-0325">Glycoprotein</keyword>
<dbReference type="FunFam" id="4.10.400.10:FF:000005">
    <property type="entry name" value="low-density lipoprotein receptor-related protein 1B"/>
    <property type="match status" value="1"/>
</dbReference>
<dbReference type="InterPro" id="IPR023415">
    <property type="entry name" value="LDLR_class-A_CS"/>
</dbReference>
<dbReference type="InterPro" id="IPR036772">
    <property type="entry name" value="SRCR-like_dom_sf"/>
</dbReference>
<proteinExistence type="predicted"/>
<keyword evidence="2 9" id="KW-0732">Signal</keyword>
<name>A0A2R2MJS5_LINAN</name>
<dbReference type="Proteomes" id="UP000085678">
    <property type="component" value="Unplaced"/>
</dbReference>
<evidence type="ECO:0000256" key="3">
    <source>
        <dbReference type="ARBA" id="ARBA00022737"/>
    </source>
</evidence>
<evidence type="ECO:0000313" key="12">
    <source>
        <dbReference type="RefSeq" id="XP_023930471.1"/>
    </source>
</evidence>
<accession>A0A2R2MJS5</accession>
<evidence type="ECO:0000256" key="2">
    <source>
        <dbReference type="ARBA" id="ARBA00022729"/>
    </source>
</evidence>
<dbReference type="AlphaFoldDB" id="A0A2R2MJS5"/>
<dbReference type="PROSITE" id="PS50068">
    <property type="entry name" value="LDLRA_2"/>
    <property type="match status" value="1"/>
</dbReference>
<dbReference type="SMART" id="SM00192">
    <property type="entry name" value="LDLa"/>
    <property type="match status" value="1"/>
</dbReference>
<dbReference type="GO" id="GO:0006508">
    <property type="term" value="P:proteolysis"/>
    <property type="evidence" value="ECO:0007669"/>
    <property type="project" value="UniProtKB-KW"/>
</dbReference>
<sequence length="252" mass="27538">MKLQIQFISICTALLCVSGVKFNVWDDIRLVGANSHYKGRVEVRRDGVWGTVCSDRWSLYDAHVACKQLGFDGAAIARTGAFYGAGTGPIHHDDLNCKNIENTLDECPGRHGSSDCTHEEDAGVDCIKPSPQAKLPTCRPNQFLCQHFNMCIPARWSCDGDNDCGNNADEADNLCHAPINTGNNSNSLVMDDDSGGDGQSRVQVVLKLEGGKLPNEGRVEVFYNGEWGTICDDNFGMTEADIICRELGFRCV</sequence>
<dbReference type="GO" id="GO:0016020">
    <property type="term" value="C:membrane"/>
    <property type="evidence" value="ECO:0007669"/>
    <property type="project" value="InterPro"/>
</dbReference>
<dbReference type="Pfam" id="PF00057">
    <property type="entry name" value="Ldl_recept_a"/>
    <property type="match status" value="1"/>
</dbReference>
<dbReference type="SUPFAM" id="SSF57424">
    <property type="entry name" value="LDL receptor-like module"/>
    <property type="match status" value="1"/>
</dbReference>
<feature type="domain" description="SRCR" evidence="10">
    <location>
        <begin position="206"/>
        <end position="252"/>
    </location>
</feature>
<dbReference type="OrthoDB" id="547291at2759"/>
<evidence type="ECO:0000256" key="5">
    <source>
        <dbReference type="ARBA" id="ARBA00022825"/>
    </source>
</evidence>
<dbReference type="PROSITE" id="PS01209">
    <property type="entry name" value="LDLRA_1"/>
    <property type="match status" value="1"/>
</dbReference>
<keyword evidence="4" id="KW-0378">Hydrolase</keyword>
<dbReference type="PANTHER" id="PTHR48071:SF18">
    <property type="entry name" value="DELETED IN MALIGNANT BRAIN TUMORS 1 PROTEIN-RELATED"/>
    <property type="match status" value="1"/>
</dbReference>
<dbReference type="PRINTS" id="PR00258">
    <property type="entry name" value="SPERACTRCPTR"/>
</dbReference>
<dbReference type="GO" id="GO:0008236">
    <property type="term" value="F:serine-type peptidase activity"/>
    <property type="evidence" value="ECO:0007669"/>
    <property type="project" value="UniProtKB-KW"/>
</dbReference>
<dbReference type="PANTHER" id="PTHR48071">
    <property type="entry name" value="SRCR DOMAIN-CONTAINING PROTEIN"/>
    <property type="match status" value="1"/>
</dbReference>